<gene>
    <name evidence="2" type="ORF">RMCB_0073</name>
</gene>
<dbReference type="Proteomes" id="UP000069620">
    <property type="component" value="Unassembled WGS sequence"/>
</dbReference>
<protein>
    <submittedName>
        <fullName evidence="2">Diamino propionate ammonia-lyase</fullName>
    </submittedName>
</protein>
<dbReference type="GO" id="GO:0016829">
    <property type="term" value="F:lyase activity"/>
    <property type="evidence" value="ECO:0007669"/>
    <property type="project" value="UniProtKB-KW"/>
</dbReference>
<dbReference type="EMBL" id="BCSX01000001">
    <property type="protein sequence ID" value="GAS85977.1"/>
    <property type="molecule type" value="Genomic_DNA"/>
</dbReference>
<keyword evidence="1" id="KW-0812">Transmembrane</keyword>
<feature type="transmembrane region" description="Helical" evidence="1">
    <location>
        <begin position="52"/>
        <end position="71"/>
    </location>
</feature>
<comment type="caution">
    <text evidence="2">The sequence shown here is derived from an EMBL/GenBank/DDBJ whole genome shotgun (WGS) entry which is preliminary data.</text>
</comment>
<keyword evidence="1" id="KW-0472">Membrane</keyword>
<proteinExistence type="predicted"/>
<sequence>MFQTGARGVSDVHAMHPGIARPWEAAMIHDLILAAQTQPEAAGFILRGIKGIFVAIGSIIAAIICAIIAGLKGRSAIGWGILGLFFSIITLIVVIVIPSKKD</sequence>
<reference evidence="3" key="2">
    <citation type="submission" date="2016-02" db="EMBL/GenBank/DDBJ databases">
        <title>Draft genome sequence of five rapidly growing Mycobacterium species.</title>
        <authorList>
            <person name="Katahira K."/>
            <person name="Gotou Y."/>
            <person name="Iida K."/>
            <person name="Ogura Y."/>
            <person name="Hayashi T."/>
        </authorList>
    </citation>
    <scope>NUCLEOTIDE SEQUENCE [LARGE SCALE GENOMIC DNA]</scope>
    <source>
        <strain evidence="3">JCM15654</strain>
    </source>
</reference>
<keyword evidence="1" id="KW-1133">Transmembrane helix</keyword>
<dbReference type="AlphaFoldDB" id="A0A100VTS6"/>
<reference evidence="3" key="1">
    <citation type="journal article" date="2016" name="Genome Announc.">
        <title>Draft Genome Sequences of Five Rapidly Growing Mycobacterium Species, M. thermoresistibile, M. fortuitum subsp. acetamidolyticum, M. canariasense, M. brisbanense, and M. novocastrense.</title>
        <authorList>
            <person name="Katahira K."/>
            <person name="Ogura Y."/>
            <person name="Gotoh Y."/>
            <person name="Hayashi T."/>
        </authorList>
    </citation>
    <scope>NUCLEOTIDE SEQUENCE [LARGE SCALE GENOMIC DNA]</scope>
    <source>
        <strain evidence="3">JCM15654</strain>
    </source>
</reference>
<evidence type="ECO:0000313" key="3">
    <source>
        <dbReference type="Proteomes" id="UP000069620"/>
    </source>
</evidence>
<organism evidence="2 3">
    <name type="scientific">Mycolicibacterium brisbanense</name>
    <dbReference type="NCBI Taxonomy" id="146020"/>
    <lineage>
        <taxon>Bacteria</taxon>
        <taxon>Bacillati</taxon>
        <taxon>Actinomycetota</taxon>
        <taxon>Actinomycetes</taxon>
        <taxon>Mycobacteriales</taxon>
        <taxon>Mycobacteriaceae</taxon>
        <taxon>Mycolicibacterium</taxon>
    </lineage>
</organism>
<accession>A0A100VTS6</accession>
<name>A0A100VTS6_9MYCO</name>
<evidence type="ECO:0000256" key="1">
    <source>
        <dbReference type="SAM" id="Phobius"/>
    </source>
</evidence>
<evidence type="ECO:0000313" key="2">
    <source>
        <dbReference type="EMBL" id="GAS85977.1"/>
    </source>
</evidence>
<keyword evidence="3" id="KW-1185">Reference proteome</keyword>
<feature type="transmembrane region" description="Helical" evidence="1">
    <location>
        <begin position="77"/>
        <end position="97"/>
    </location>
</feature>
<keyword evidence="2" id="KW-0456">Lyase</keyword>